<gene>
    <name evidence="2" type="ORF">SVUK_LOCUS12334</name>
</gene>
<reference evidence="2 3" key="1">
    <citation type="submission" date="2018-11" db="EMBL/GenBank/DDBJ databases">
        <authorList>
            <consortium name="Pathogen Informatics"/>
        </authorList>
    </citation>
    <scope>NUCLEOTIDE SEQUENCE [LARGE SCALE GENOMIC DNA]</scope>
</reference>
<accession>A0A3P7J2X1</accession>
<dbReference type="OrthoDB" id="5876712at2759"/>
<sequence length="287" mass="32564">MPGRTTNFGREAFASVKCGTNMIEITLTNTDIKPERRGQTNNWIFTHAKGVRTTPLVFGKTVLVDEHPPAPFCLSVAAPFWVSIHQEQIDANGGERFRESVEVRSCNGSEMPCYEMTPLANDAHPLFNEHIYLGKGEMTPLANDAHSLFNEHIYLGKGVIRVDRSVEIPPERTLRAFFSNNVSTTLQRQYRVQLPWRQIEGQPESSIPRARQITDIHTIVRSNPFIQDKPNERSAREEESIDAGSASHLERLLANTSRKTALQDELQEYRQSKLLQAAQGKRKEREV</sequence>
<protein>
    <submittedName>
        <fullName evidence="2">Uncharacterized protein</fullName>
    </submittedName>
</protein>
<feature type="region of interest" description="Disordered" evidence="1">
    <location>
        <begin position="227"/>
        <end position="248"/>
    </location>
</feature>
<keyword evidence="3" id="KW-1185">Reference proteome</keyword>
<name>A0A3P7J2X1_STRVU</name>
<evidence type="ECO:0000313" key="3">
    <source>
        <dbReference type="Proteomes" id="UP000270094"/>
    </source>
</evidence>
<dbReference type="AlphaFoldDB" id="A0A3P7J2X1"/>
<dbReference type="EMBL" id="UYYB01098961">
    <property type="protein sequence ID" value="VDM77336.1"/>
    <property type="molecule type" value="Genomic_DNA"/>
</dbReference>
<proteinExistence type="predicted"/>
<organism evidence="2 3">
    <name type="scientific">Strongylus vulgaris</name>
    <name type="common">Blood worm</name>
    <dbReference type="NCBI Taxonomy" id="40348"/>
    <lineage>
        <taxon>Eukaryota</taxon>
        <taxon>Metazoa</taxon>
        <taxon>Ecdysozoa</taxon>
        <taxon>Nematoda</taxon>
        <taxon>Chromadorea</taxon>
        <taxon>Rhabditida</taxon>
        <taxon>Rhabditina</taxon>
        <taxon>Rhabditomorpha</taxon>
        <taxon>Strongyloidea</taxon>
        <taxon>Strongylidae</taxon>
        <taxon>Strongylus</taxon>
    </lineage>
</organism>
<dbReference type="Proteomes" id="UP000270094">
    <property type="component" value="Unassembled WGS sequence"/>
</dbReference>
<feature type="compositionally biased region" description="Basic and acidic residues" evidence="1">
    <location>
        <begin position="229"/>
        <end position="238"/>
    </location>
</feature>
<evidence type="ECO:0000256" key="1">
    <source>
        <dbReference type="SAM" id="MobiDB-lite"/>
    </source>
</evidence>
<evidence type="ECO:0000313" key="2">
    <source>
        <dbReference type="EMBL" id="VDM77336.1"/>
    </source>
</evidence>